<dbReference type="GO" id="GO:0004407">
    <property type="term" value="F:histone deacetylase activity"/>
    <property type="evidence" value="ECO:0007669"/>
    <property type="project" value="TreeGrafter"/>
</dbReference>
<dbReference type="PANTHER" id="PTHR10625:SF26">
    <property type="entry name" value="HISTONE DEACETYLASE DOMAIN-CONTAINING PROTEIN"/>
    <property type="match status" value="1"/>
</dbReference>
<dbReference type="Pfam" id="PF00850">
    <property type="entry name" value="Hist_deacetyl"/>
    <property type="match status" value="1"/>
</dbReference>
<dbReference type="PROSITE" id="PS50088">
    <property type="entry name" value="ANK_REPEAT"/>
    <property type="match status" value="1"/>
</dbReference>
<dbReference type="Pfam" id="PF00023">
    <property type="entry name" value="Ank"/>
    <property type="match status" value="1"/>
</dbReference>
<dbReference type="InterPro" id="IPR037138">
    <property type="entry name" value="His_deacetylse_dom_sf"/>
</dbReference>
<dbReference type="InterPro" id="IPR002110">
    <property type="entry name" value="Ankyrin_rpt"/>
</dbReference>
<sequence length="849" mass="93822">MSLNDLENPNVLEEDSEEDEEVYIPVPFRFHDLAQRNESKLLAEEIDKNNKLDYNPHAVQLSLDQLDNCGFTPLHIAIMNGSVDTIRVCVEKGVNRCLKTEGIPYSIFLLQVAASTTLYQENCLEVLRMLVIPEKEETMKDRLGRTVAHVAATYNMVDVLDGILKDVPSFVEAVDNEGDSILHSACKSCSTDAITFIMDTYPNVASIRNKKDQSALHVCLENSAIEAYQLLIQCRSPDLDVKEKDIFGNDPISKWKRIMEEKREKGCSDFPHEESKTLVLIPDPFDSHQTCPNPPPRTLKCLPPEQVQRLNVLLSPQQAGSLLEAPLQPRVEMVKESGLLAFPHILRVHDANYVMKLAHACARAKAAERVNLDIDTVVCERSLAQARCAAKAVCAAVDALAKTEASGEGYRNAFCCVRPPGHHIGTNGAVNNPNNANVSQGFCLFNNVAIGAAYARATYPAFARVAIVDLDVHHGNGTEDCVQHLCPCEKVTTTVVDCMELSVKNYQFKPWRDETDGENVFFASIHGYGRLANSSDYFYPGSGQERNKVNFVSDAVLGDSFKKPEIVDAFLTKQQGENAFYWRESLRVNVLPKLLAFKPDLIFISAGFDAHKNDGLNNGFGGLTEADFAYATAEIVKVANAVCGGRVISVLEGGYNVQGGCASPLALSVQAHVETLCRCYYETCEPEEWEVASEKEKASLAACTGAAVSAVAVAKEEEEEEEFDFDCMSEEEDKPVSNTVNTVKAEVNNTPANNTPVNPEVNTPANGTATTDRNTEKTEESVNEEDDDGSEDLVDYEMPEIEAGEMEKIEDPLANEGRRKRAHPKVDYVALEAQLKKEEEEMRKKMKKE</sequence>
<name>A0A196SNF1_BLAHN</name>
<feature type="compositionally biased region" description="Low complexity" evidence="2">
    <location>
        <begin position="748"/>
        <end position="766"/>
    </location>
</feature>
<dbReference type="InterPro" id="IPR036770">
    <property type="entry name" value="Ankyrin_rpt-contain_sf"/>
</dbReference>
<dbReference type="InterPro" id="IPR023696">
    <property type="entry name" value="Ureohydrolase_dom_sf"/>
</dbReference>
<dbReference type="GO" id="GO:0000118">
    <property type="term" value="C:histone deacetylase complex"/>
    <property type="evidence" value="ECO:0007669"/>
    <property type="project" value="TreeGrafter"/>
</dbReference>
<feature type="domain" description="Histone deacetylase" evidence="3">
    <location>
        <begin position="326"/>
        <end position="659"/>
    </location>
</feature>
<dbReference type="InterPro" id="IPR000286">
    <property type="entry name" value="HDACs"/>
</dbReference>
<accession>A0A196SNF1</accession>
<dbReference type="PROSITE" id="PS50297">
    <property type="entry name" value="ANK_REP_REGION"/>
    <property type="match status" value="1"/>
</dbReference>
<feature type="region of interest" description="Disordered" evidence="2">
    <location>
        <begin position="748"/>
        <end position="823"/>
    </location>
</feature>
<dbReference type="PANTHER" id="PTHR10625">
    <property type="entry name" value="HISTONE DEACETYLASE HDAC1-RELATED"/>
    <property type="match status" value="1"/>
</dbReference>
<keyword evidence="5" id="KW-1185">Reference proteome</keyword>
<keyword evidence="1" id="KW-0040">ANK repeat</keyword>
<dbReference type="SUPFAM" id="SSF48403">
    <property type="entry name" value="Ankyrin repeat"/>
    <property type="match status" value="1"/>
</dbReference>
<evidence type="ECO:0000259" key="3">
    <source>
        <dbReference type="Pfam" id="PF00850"/>
    </source>
</evidence>
<dbReference type="Gene3D" id="3.40.800.20">
    <property type="entry name" value="Histone deacetylase domain"/>
    <property type="match status" value="1"/>
</dbReference>
<reference evidence="4 5" key="1">
    <citation type="submission" date="2016-05" db="EMBL/GenBank/DDBJ databases">
        <title>Nuclear genome of Blastocystis sp. subtype 1 NandII.</title>
        <authorList>
            <person name="Gentekaki E."/>
            <person name="Curtis B."/>
            <person name="Stairs C."/>
            <person name="Eme L."/>
            <person name="Herman E."/>
            <person name="Klimes V."/>
            <person name="Arias M.C."/>
            <person name="Elias M."/>
            <person name="Hilliou F."/>
            <person name="Klute M."/>
            <person name="Malik S.-B."/>
            <person name="Pightling A."/>
            <person name="Rachubinski R."/>
            <person name="Salas D."/>
            <person name="Schlacht A."/>
            <person name="Suga H."/>
            <person name="Archibald J."/>
            <person name="Ball S.G."/>
            <person name="Clark G."/>
            <person name="Dacks J."/>
            <person name="Van Der Giezen M."/>
            <person name="Tsaousis A."/>
            <person name="Roger A."/>
        </authorList>
    </citation>
    <scope>NUCLEOTIDE SEQUENCE [LARGE SCALE GENOMIC DNA]</scope>
    <source>
        <strain evidence="5">ATCC 50177 / NandII</strain>
    </source>
</reference>
<dbReference type="GO" id="GO:0005737">
    <property type="term" value="C:cytoplasm"/>
    <property type="evidence" value="ECO:0007669"/>
    <property type="project" value="TreeGrafter"/>
</dbReference>
<comment type="caution">
    <text evidence="4">The sequence shown here is derived from an EMBL/GenBank/DDBJ whole genome shotgun (WGS) entry which is preliminary data.</text>
</comment>
<proteinExistence type="predicted"/>
<evidence type="ECO:0000313" key="4">
    <source>
        <dbReference type="EMBL" id="OAO17379.1"/>
    </source>
</evidence>
<dbReference type="STRING" id="478820.A0A196SNF1"/>
<evidence type="ECO:0000256" key="2">
    <source>
        <dbReference type="SAM" id="MobiDB-lite"/>
    </source>
</evidence>
<dbReference type="OrthoDB" id="424012at2759"/>
<protein>
    <submittedName>
        <fullName evidence="4">Histone deacetylase</fullName>
    </submittedName>
</protein>
<dbReference type="Proteomes" id="UP000078348">
    <property type="component" value="Unassembled WGS sequence"/>
</dbReference>
<dbReference type="GO" id="GO:0040029">
    <property type="term" value="P:epigenetic regulation of gene expression"/>
    <property type="evidence" value="ECO:0007669"/>
    <property type="project" value="TreeGrafter"/>
</dbReference>
<dbReference type="PRINTS" id="PR01270">
    <property type="entry name" value="HDASUPER"/>
</dbReference>
<dbReference type="SUPFAM" id="SSF52768">
    <property type="entry name" value="Arginase/deacetylase"/>
    <property type="match status" value="1"/>
</dbReference>
<dbReference type="EMBL" id="LXWW01000033">
    <property type="protein sequence ID" value="OAO17379.1"/>
    <property type="molecule type" value="Genomic_DNA"/>
</dbReference>
<feature type="repeat" description="ANK" evidence="1">
    <location>
        <begin position="69"/>
        <end position="101"/>
    </location>
</feature>
<dbReference type="AlphaFoldDB" id="A0A196SNF1"/>
<dbReference type="SMART" id="SM00248">
    <property type="entry name" value="ANK"/>
    <property type="match status" value="4"/>
</dbReference>
<organism evidence="4 5">
    <name type="scientific">Blastocystis sp. subtype 1 (strain ATCC 50177 / NandII)</name>
    <dbReference type="NCBI Taxonomy" id="478820"/>
    <lineage>
        <taxon>Eukaryota</taxon>
        <taxon>Sar</taxon>
        <taxon>Stramenopiles</taxon>
        <taxon>Bigyra</taxon>
        <taxon>Opalozoa</taxon>
        <taxon>Opalinata</taxon>
        <taxon>Blastocystidae</taxon>
        <taxon>Blastocystis</taxon>
    </lineage>
</organism>
<dbReference type="InterPro" id="IPR023801">
    <property type="entry name" value="His_deacetylse_dom"/>
</dbReference>
<feature type="compositionally biased region" description="Acidic residues" evidence="2">
    <location>
        <begin position="781"/>
        <end position="804"/>
    </location>
</feature>
<evidence type="ECO:0000313" key="5">
    <source>
        <dbReference type="Proteomes" id="UP000078348"/>
    </source>
</evidence>
<dbReference type="Gene3D" id="1.25.40.20">
    <property type="entry name" value="Ankyrin repeat-containing domain"/>
    <property type="match status" value="1"/>
</dbReference>
<evidence type="ECO:0000256" key="1">
    <source>
        <dbReference type="PROSITE-ProRule" id="PRU00023"/>
    </source>
</evidence>
<gene>
    <name evidence="4" type="ORF">AV274_0896</name>
</gene>